<proteinExistence type="predicted"/>
<feature type="region of interest" description="Disordered" evidence="1">
    <location>
        <begin position="48"/>
        <end position="69"/>
    </location>
</feature>
<feature type="compositionally biased region" description="Basic residues" evidence="1">
    <location>
        <begin position="54"/>
        <end position="69"/>
    </location>
</feature>
<evidence type="ECO:0000313" key="2">
    <source>
        <dbReference type="EMBL" id="JAD81158.1"/>
    </source>
</evidence>
<accession>A0A0A9D3A4</accession>
<reference evidence="2" key="2">
    <citation type="journal article" date="2015" name="Data Brief">
        <title>Shoot transcriptome of the giant reed, Arundo donax.</title>
        <authorList>
            <person name="Barrero R.A."/>
            <person name="Guerrero F.D."/>
            <person name="Moolhuijzen P."/>
            <person name="Goolsby J.A."/>
            <person name="Tidwell J."/>
            <person name="Bellgard S.E."/>
            <person name="Bellgard M.I."/>
        </authorList>
    </citation>
    <scope>NUCLEOTIDE SEQUENCE</scope>
    <source>
        <tissue evidence="2">Shoot tissue taken approximately 20 cm above the soil surface</tissue>
    </source>
</reference>
<dbReference type="EMBL" id="GBRH01216737">
    <property type="protein sequence ID" value="JAD81158.1"/>
    <property type="molecule type" value="Transcribed_RNA"/>
</dbReference>
<reference evidence="2" key="1">
    <citation type="submission" date="2014-09" db="EMBL/GenBank/DDBJ databases">
        <authorList>
            <person name="Magalhaes I.L.F."/>
            <person name="Oliveira U."/>
            <person name="Santos F.R."/>
            <person name="Vidigal T.H.D.A."/>
            <person name="Brescovit A.D."/>
            <person name="Santos A.J."/>
        </authorList>
    </citation>
    <scope>NUCLEOTIDE SEQUENCE</scope>
    <source>
        <tissue evidence="2">Shoot tissue taken approximately 20 cm above the soil surface</tissue>
    </source>
</reference>
<name>A0A0A9D3A4_ARUDO</name>
<protein>
    <submittedName>
        <fullName evidence="2">Uncharacterized protein</fullName>
    </submittedName>
</protein>
<dbReference type="AlphaFoldDB" id="A0A0A9D3A4"/>
<evidence type="ECO:0000256" key="1">
    <source>
        <dbReference type="SAM" id="MobiDB-lite"/>
    </source>
</evidence>
<organism evidence="2">
    <name type="scientific">Arundo donax</name>
    <name type="common">Giant reed</name>
    <name type="synonym">Donax arundinaceus</name>
    <dbReference type="NCBI Taxonomy" id="35708"/>
    <lineage>
        <taxon>Eukaryota</taxon>
        <taxon>Viridiplantae</taxon>
        <taxon>Streptophyta</taxon>
        <taxon>Embryophyta</taxon>
        <taxon>Tracheophyta</taxon>
        <taxon>Spermatophyta</taxon>
        <taxon>Magnoliopsida</taxon>
        <taxon>Liliopsida</taxon>
        <taxon>Poales</taxon>
        <taxon>Poaceae</taxon>
        <taxon>PACMAD clade</taxon>
        <taxon>Arundinoideae</taxon>
        <taxon>Arundineae</taxon>
        <taxon>Arundo</taxon>
    </lineage>
</organism>
<sequence length="69" mass="8294">MICTPEYPELPTSPSEKCNAHRRRIAMDKRSTRAPPAVWAAWPWRVSWSPSSRRGTRRRRRAPRRRRRP</sequence>